<dbReference type="InterPro" id="IPR004391">
    <property type="entry name" value="Glu_race"/>
</dbReference>
<evidence type="ECO:0000256" key="7">
    <source>
        <dbReference type="HAMAP-Rule" id="MF_00258"/>
    </source>
</evidence>
<sequence length="261" mass="29221">MERAIGVFDSGVGGLTVLNSIRSLLPNENIIYIGDNYHCPYGDKTPEQLFEYASGIVEYFIEQNVKLIVLACNTTSSTVLESLQVAYPQITIIGVIDATVEDFISRKVDNTLVIATSATIKSKKYPDTIKQIDSSIKTYSLATPKLVPLVESGMYKEGIYEVLHEYLDNYLGKVQSIILGCTHYPILKEQIKRVLPNIEYVSSSEAISKNVKAFLADKNLLNINPDNYIKIYTTGETEEFRYSSSGFFDYTGLKVEHIVIK</sequence>
<dbReference type="HAMAP" id="MF_00258">
    <property type="entry name" value="Glu_racemase"/>
    <property type="match status" value="1"/>
</dbReference>
<dbReference type="GO" id="GO:0008360">
    <property type="term" value="P:regulation of cell shape"/>
    <property type="evidence" value="ECO:0007669"/>
    <property type="project" value="UniProtKB-KW"/>
</dbReference>
<keyword evidence="5 7" id="KW-0413">Isomerase</keyword>
<feature type="active site" description="Proton donor/acceptor" evidence="7">
    <location>
        <position position="72"/>
    </location>
</feature>
<dbReference type="NCBIfam" id="TIGR00067">
    <property type="entry name" value="glut_race"/>
    <property type="match status" value="1"/>
</dbReference>
<feature type="active site" description="Proton donor/acceptor" evidence="7">
    <location>
        <position position="181"/>
    </location>
</feature>
<dbReference type="AlphaFoldDB" id="A0A1I0FBU6"/>
<keyword evidence="9" id="KW-1185">Reference proteome</keyword>
<dbReference type="SUPFAM" id="SSF53681">
    <property type="entry name" value="Aspartate/glutamate racemase"/>
    <property type="match status" value="2"/>
</dbReference>
<name>A0A1I0FBU6_9FIRM</name>
<dbReference type="PANTHER" id="PTHR21198:SF2">
    <property type="entry name" value="GLUTAMATE RACEMASE"/>
    <property type="match status" value="1"/>
</dbReference>
<evidence type="ECO:0000256" key="1">
    <source>
        <dbReference type="ARBA" id="ARBA00001602"/>
    </source>
</evidence>
<protein>
    <recommendedName>
        <fullName evidence="2 7">Glutamate racemase</fullName>
        <ecNumber evidence="2 7">5.1.1.3</ecNumber>
    </recommendedName>
</protein>
<dbReference type="Proteomes" id="UP000198558">
    <property type="component" value="Unassembled WGS sequence"/>
</dbReference>
<comment type="function">
    <text evidence="7">Provides the (R)-glutamate required for cell wall biosynthesis.</text>
</comment>
<dbReference type="Gene3D" id="3.40.50.1860">
    <property type="match status" value="2"/>
</dbReference>
<evidence type="ECO:0000256" key="6">
    <source>
        <dbReference type="ARBA" id="ARBA00023316"/>
    </source>
</evidence>
<evidence type="ECO:0000313" key="8">
    <source>
        <dbReference type="EMBL" id="SET55594.1"/>
    </source>
</evidence>
<comment type="similarity">
    <text evidence="7">Belongs to the aspartate/glutamate racemases family.</text>
</comment>
<keyword evidence="6 7" id="KW-0961">Cell wall biogenesis/degradation</keyword>
<evidence type="ECO:0000256" key="4">
    <source>
        <dbReference type="ARBA" id="ARBA00022984"/>
    </source>
</evidence>
<dbReference type="GO" id="GO:0071555">
    <property type="term" value="P:cell wall organization"/>
    <property type="evidence" value="ECO:0007669"/>
    <property type="project" value="UniProtKB-KW"/>
</dbReference>
<feature type="binding site" evidence="7">
    <location>
        <begin position="41"/>
        <end position="42"/>
    </location>
    <ligand>
        <name>substrate</name>
    </ligand>
</feature>
<dbReference type="PROSITE" id="PS00924">
    <property type="entry name" value="ASP_GLU_RACEMASE_2"/>
    <property type="match status" value="1"/>
</dbReference>
<accession>A0A1I0FBU6</accession>
<evidence type="ECO:0000256" key="3">
    <source>
        <dbReference type="ARBA" id="ARBA00022960"/>
    </source>
</evidence>
<dbReference type="GO" id="GO:0008881">
    <property type="term" value="F:glutamate racemase activity"/>
    <property type="evidence" value="ECO:0007669"/>
    <property type="project" value="UniProtKB-UniRule"/>
</dbReference>
<dbReference type="GO" id="GO:0009252">
    <property type="term" value="P:peptidoglycan biosynthetic process"/>
    <property type="evidence" value="ECO:0007669"/>
    <property type="project" value="UniProtKB-UniRule"/>
</dbReference>
<comment type="pathway">
    <text evidence="7">Cell wall biogenesis; peptidoglycan biosynthesis.</text>
</comment>
<proteinExistence type="inferred from homology"/>
<dbReference type="Pfam" id="PF01177">
    <property type="entry name" value="Asp_Glu_race"/>
    <property type="match status" value="1"/>
</dbReference>
<dbReference type="EMBL" id="FOIN01000018">
    <property type="protein sequence ID" value="SET55594.1"/>
    <property type="molecule type" value="Genomic_DNA"/>
</dbReference>
<comment type="catalytic activity">
    <reaction evidence="1 7">
        <text>L-glutamate = D-glutamate</text>
        <dbReference type="Rhea" id="RHEA:12813"/>
        <dbReference type="ChEBI" id="CHEBI:29985"/>
        <dbReference type="ChEBI" id="CHEBI:29986"/>
        <dbReference type="EC" id="5.1.1.3"/>
    </reaction>
</comment>
<dbReference type="RefSeq" id="WP_092354186.1">
    <property type="nucleotide sequence ID" value="NZ_FOIN01000018.1"/>
</dbReference>
<dbReference type="UniPathway" id="UPA00219"/>
<keyword evidence="4 7" id="KW-0573">Peptidoglycan synthesis</keyword>
<feature type="binding site" evidence="7">
    <location>
        <begin position="182"/>
        <end position="183"/>
    </location>
    <ligand>
        <name>substrate</name>
    </ligand>
</feature>
<reference evidence="9" key="1">
    <citation type="submission" date="2016-10" db="EMBL/GenBank/DDBJ databases">
        <authorList>
            <person name="Varghese N."/>
            <person name="Submissions S."/>
        </authorList>
    </citation>
    <scope>NUCLEOTIDE SEQUENCE [LARGE SCALE GENOMIC DNA]</scope>
    <source>
        <strain evidence="9">DSM 1551</strain>
    </source>
</reference>
<dbReference type="PANTHER" id="PTHR21198">
    <property type="entry name" value="GLUTAMATE RACEMASE"/>
    <property type="match status" value="1"/>
</dbReference>
<dbReference type="OrthoDB" id="9801055at2"/>
<organism evidence="8 9">
    <name type="scientific">Thomasclavelia cocleata</name>
    <dbReference type="NCBI Taxonomy" id="69824"/>
    <lineage>
        <taxon>Bacteria</taxon>
        <taxon>Bacillati</taxon>
        <taxon>Bacillota</taxon>
        <taxon>Erysipelotrichia</taxon>
        <taxon>Erysipelotrichales</taxon>
        <taxon>Coprobacillaceae</taxon>
        <taxon>Thomasclavelia</taxon>
    </lineage>
</organism>
<evidence type="ECO:0000256" key="5">
    <source>
        <dbReference type="ARBA" id="ARBA00023235"/>
    </source>
</evidence>
<dbReference type="InterPro" id="IPR015942">
    <property type="entry name" value="Asp/Glu/hydantoin_racemase"/>
</dbReference>
<dbReference type="InterPro" id="IPR001920">
    <property type="entry name" value="Asp/Glu_race"/>
</dbReference>
<evidence type="ECO:0000313" key="9">
    <source>
        <dbReference type="Proteomes" id="UP000198558"/>
    </source>
</evidence>
<dbReference type="InterPro" id="IPR033134">
    <property type="entry name" value="Asp/Glu_racemase_AS_2"/>
</dbReference>
<keyword evidence="3 7" id="KW-0133">Cell shape</keyword>
<feature type="binding site" evidence="7">
    <location>
        <begin position="73"/>
        <end position="74"/>
    </location>
    <ligand>
        <name>substrate</name>
    </ligand>
</feature>
<dbReference type="GeneID" id="78288563"/>
<gene>
    <name evidence="7" type="primary">murI</name>
    <name evidence="8" type="ORF">SAMN04489758_11816</name>
</gene>
<feature type="binding site" evidence="7">
    <location>
        <begin position="9"/>
        <end position="10"/>
    </location>
    <ligand>
        <name>substrate</name>
    </ligand>
</feature>
<evidence type="ECO:0000256" key="2">
    <source>
        <dbReference type="ARBA" id="ARBA00013090"/>
    </source>
</evidence>
<dbReference type="EC" id="5.1.1.3" evidence="2 7"/>